<name>A0A1F5TS55_9BACT</name>
<accession>A0A1F5TS55</accession>
<evidence type="ECO:0000313" key="2">
    <source>
        <dbReference type="EMBL" id="OGF41431.1"/>
    </source>
</evidence>
<dbReference type="EMBL" id="MFGO01000009">
    <property type="protein sequence ID" value="OGF41431.1"/>
    <property type="molecule type" value="Genomic_DNA"/>
</dbReference>
<comment type="caution">
    <text evidence="2">The sequence shown here is derived from an EMBL/GenBank/DDBJ whole genome shotgun (WGS) entry which is preliminary data.</text>
</comment>
<protein>
    <submittedName>
        <fullName evidence="2">Uncharacterized protein</fullName>
    </submittedName>
</protein>
<evidence type="ECO:0000256" key="1">
    <source>
        <dbReference type="SAM" id="Phobius"/>
    </source>
</evidence>
<evidence type="ECO:0000313" key="3">
    <source>
        <dbReference type="Proteomes" id="UP000177579"/>
    </source>
</evidence>
<keyword evidence="1" id="KW-0472">Membrane</keyword>
<feature type="transmembrane region" description="Helical" evidence="1">
    <location>
        <begin position="6"/>
        <end position="25"/>
    </location>
</feature>
<proteinExistence type="predicted"/>
<dbReference type="Proteomes" id="UP000177579">
    <property type="component" value="Unassembled WGS sequence"/>
</dbReference>
<dbReference type="AlphaFoldDB" id="A0A1F5TS55"/>
<reference evidence="2 3" key="1">
    <citation type="journal article" date="2016" name="Nat. Commun.">
        <title>Thousands of microbial genomes shed light on interconnected biogeochemical processes in an aquifer system.</title>
        <authorList>
            <person name="Anantharaman K."/>
            <person name="Brown C.T."/>
            <person name="Hug L.A."/>
            <person name="Sharon I."/>
            <person name="Castelle C.J."/>
            <person name="Probst A.J."/>
            <person name="Thomas B.C."/>
            <person name="Singh A."/>
            <person name="Wilkins M.J."/>
            <person name="Karaoz U."/>
            <person name="Brodie E.L."/>
            <person name="Williams K.H."/>
            <person name="Hubbard S.S."/>
            <person name="Banfield J.F."/>
        </authorList>
    </citation>
    <scope>NUCLEOTIDE SEQUENCE [LARGE SCALE GENOMIC DNA]</scope>
</reference>
<organism evidence="2 3">
    <name type="scientific">Candidatus Falkowbacteria bacterium RIFOXYD2_FULL_34_120</name>
    <dbReference type="NCBI Taxonomy" id="1798007"/>
    <lineage>
        <taxon>Bacteria</taxon>
        <taxon>Candidatus Falkowiibacteriota</taxon>
    </lineage>
</organism>
<gene>
    <name evidence="2" type="ORF">A2531_00090</name>
</gene>
<sequence>MRFIKFIIFIIIVFFGFYLYQIYFIKGILSEEQLQIRATFGIPDQFVVAYIPEEKNFKKFEIWFYDRHHKKFLFLEGKNMSNEEYMGSADNPPTALRPSDFSRIMKFSDVAGILGALNINKIYPEENKESPIQMYESDKAVFIIKNNNLLYLQTSGTDDENIQLINSDIIKIFMDQGKTEGLELVELLISKSISDIEKEYSLDSSYLDNLKTKAFKLLEESKDSGRALAGDSIGFFLDNVINDFIESMEKQKATTTESLKNSAQKAVNTFEMTKKRGYKAPLNISGCKNGYYFDPQIGCLQKDCGDIQDAYVDNDGRCICRSFGCYRAQDYEECPSCAYACMQNDGVCP</sequence>
<keyword evidence="1" id="KW-1133">Transmembrane helix</keyword>
<keyword evidence="1" id="KW-0812">Transmembrane</keyword>